<dbReference type="Pfam" id="PF02457">
    <property type="entry name" value="DAC"/>
    <property type="match status" value="1"/>
</dbReference>
<protein>
    <recommendedName>
        <fullName evidence="10">Diadenylate cyclase</fullName>
        <shortName evidence="10">DAC</shortName>
        <ecNumber evidence="10">2.7.7.85</ecNumber>
    </recommendedName>
    <alternativeName>
        <fullName evidence="10">Cyclic-di-AMP synthase</fullName>
        <shortName evidence="10">c-di-AMP synthase</shortName>
    </alternativeName>
</protein>
<evidence type="ECO:0000259" key="11">
    <source>
        <dbReference type="PROSITE" id="PS51794"/>
    </source>
</evidence>
<dbReference type="GO" id="GO:0004016">
    <property type="term" value="F:adenylate cyclase activity"/>
    <property type="evidence" value="ECO:0007669"/>
    <property type="project" value="UniProtKB-UniRule"/>
</dbReference>
<feature type="transmembrane region" description="Helical" evidence="10">
    <location>
        <begin position="37"/>
        <end position="53"/>
    </location>
</feature>
<dbReference type="STRING" id="1817867.A3F83_05320"/>
<evidence type="ECO:0000256" key="3">
    <source>
        <dbReference type="ARBA" id="ARBA00022679"/>
    </source>
</evidence>
<dbReference type="InterPro" id="IPR014046">
    <property type="entry name" value="C-di-AMP_synthase"/>
</dbReference>
<dbReference type="GO" id="GO:0106408">
    <property type="term" value="F:diadenylate cyclase activity"/>
    <property type="evidence" value="ECO:0007669"/>
    <property type="project" value="UniProtKB-EC"/>
</dbReference>
<evidence type="ECO:0000256" key="6">
    <source>
        <dbReference type="ARBA" id="ARBA00022741"/>
    </source>
</evidence>
<reference evidence="12 13" key="1">
    <citation type="journal article" date="2016" name="Nat. Commun.">
        <title>Thousands of microbial genomes shed light on interconnected biogeochemical processes in an aquifer system.</title>
        <authorList>
            <person name="Anantharaman K."/>
            <person name="Brown C.T."/>
            <person name="Hug L.A."/>
            <person name="Sharon I."/>
            <person name="Castelle C.J."/>
            <person name="Probst A.J."/>
            <person name="Thomas B.C."/>
            <person name="Singh A."/>
            <person name="Wilkins M.J."/>
            <person name="Karaoz U."/>
            <person name="Brodie E.L."/>
            <person name="Williams K.H."/>
            <person name="Hubbard S.S."/>
            <person name="Banfield J.F."/>
        </authorList>
    </citation>
    <scope>NUCLEOTIDE SEQUENCE [LARGE SCALE GENOMIC DNA]</scope>
</reference>
<dbReference type="InterPro" id="IPR003390">
    <property type="entry name" value="DNA_integrity_scan_DisA_N"/>
</dbReference>
<keyword evidence="6 10" id="KW-0547">Nucleotide-binding</keyword>
<keyword evidence="8 10" id="KW-1133">Transmembrane helix</keyword>
<keyword evidence="9 10" id="KW-0472">Membrane</keyword>
<dbReference type="GO" id="GO:0005524">
    <property type="term" value="F:ATP binding"/>
    <property type="evidence" value="ECO:0007669"/>
    <property type="project" value="UniProtKB-UniRule"/>
</dbReference>
<comment type="subunit">
    <text evidence="10">Probably a homodimer.</text>
</comment>
<dbReference type="EC" id="2.7.7.85" evidence="10"/>
<proteinExistence type="inferred from homology"/>
<keyword evidence="5 10" id="KW-0548">Nucleotidyltransferase</keyword>
<evidence type="ECO:0000313" key="13">
    <source>
        <dbReference type="Proteomes" id="UP000179129"/>
    </source>
</evidence>
<feature type="transmembrane region" description="Helical" evidence="10">
    <location>
        <begin position="12"/>
        <end position="30"/>
    </location>
</feature>
<dbReference type="InterPro" id="IPR050338">
    <property type="entry name" value="DisA"/>
</dbReference>
<dbReference type="Pfam" id="PF19293">
    <property type="entry name" value="CdaA_N"/>
    <property type="match status" value="1"/>
</dbReference>
<comment type="function">
    <text evidence="10">Catalyzes the condensation of 2 ATP molecules into cyclic di-AMP (c-di-AMP), a second messenger used to regulate differing processes in different bacteria.</text>
</comment>
<feature type="domain" description="DAC" evidence="11">
    <location>
        <begin position="82"/>
        <end position="240"/>
    </location>
</feature>
<name>A0A1F5YQJ2_9BACT</name>
<dbReference type="AlphaFoldDB" id="A0A1F5YQJ2"/>
<comment type="caution">
    <text evidence="10">Lacks conserved residue(s) required for the propagation of feature annotation.</text>
</comment>
<evidence type="ECO:0000256" key="4">
    <source>
        <dbReference type="ARBA" id="ARBA00022692"/>
    </source>
</evidence>
<keyword evidence="7 10" id="KW-0067">ATP-binding</keyword>
<dbReference type="SUPFAM" id="SSF143597">
    <property type="entry name" value="YojJ-like"/>
    <property type="match status" value="1"/>
</dbReference>
<evidence type="ECO:0000256" key="10">
    <source>
        <dbReference type="HAMAP-Rule" id="MF_01499"/>
    </source>
</evidence>
<organism evidence="12 13">
    <name type="scientific">Candidatus Glassbacteria bacterium RIFCSPLOWO2_12_FULL_58_11</name>
    <dbReference type="NCBI Taxonomy" id="1817867"/>
    <lineage>
        <taxon>Bacteria</taxon>
        <taxon>Candidatus Glassiibacteriota</taxon>
    </lineage>
</organism>
<feature type="transmembrane region" description="Helical" evidence="10">
    <location>
        <begin position="65"/>
        <end position="85"/>
    </location>
</feature>
<keyword evidence="4 10" id="KW-0812">Transmembrane</keyword>
<gene>
    <name evidence="10" type="primary">dacA</name>
    <name evidence="12" type="ORF">A3F83_05320</name>
</gene>
<dbReference type="PROSITE" id="PS51794">
    <property type="entry name" value="DAC"/>
    <property type="match status" value="1"/>
</dbReference>
<evidence type="ECO:0000256" key="7">
    <source>
        <dbReference type="ARBA" id="ARBA00022840"/>
    </source>
</evidence>
<sequence length="253" mass="28306">MPNLLDNLSFTVASLVDILLVATFVYYILYPLKGTRSARIAFGIIFLILLYFLSDRFQLQTMAWLLQNFMAYIMFAIIVIFQADIRKALASFGRNPFLDFFHIQQKNTGYLIELQRAVNLLAQRNIGALIVIERELDLKNLIETGLHLDAEIKSELLLSIFNTRSPLHDGAVILANGRILSAGAILPLSSRTDIDESYGTRHRAALGLSEESDAVIVVVSEEHGNVSVALDGTMETLATPLELERRVKPMLAR</sequence>
<dbReference type="Proteomes" id="UP000179129">
    <property type="component" value="Unassembled WGS sequence"/>
</dbReference>
<dbReference type="PANTHER" id="PTHR34185">
    <property type="entry name" value="DIADENYLATE CYCLASE"/>
    <property type="match status" value="1"/>
</dbReference>
<dbReference type="PIRSF" id="PIRSF004793">
    <property type="entry name" value="UCP004793"/>
    <property type="match status" value="1"/>
</dbReference>
<evidence type="ECO:0000256" key="8">
    <source>
        <dbReference type="ARBA" id="ARBA00022989"/>
    </source>
</evidence>
<dbReference type="InterPro" id="IPR034701">
    <property type="entry name" value="CdaA"/>
</dbReference>
<dbReference type="NCBIfam" id="TIGR00159">
    <property type="entry name" value="diadenylate cyclase CdaA"/>
    <property type="match status" value="1"/>
</dbReference>
<dbReference type="HAMAP" id="MF_01499">
    <property type="entry name" value="DacA"/>
    <property type="match status" value="1"/>
</dbReference>
<dbReference type="InterPro" id="IPR045585">
    <property type="entry name" value="CdaA_N"/>
</dbReference>
<accession>A0A1F5YQJ2</accession>
<evidence type="ECO:0000313" key="12">
    <source>
        <dbReference type="EMBL" id="OGG02257.1"/>
    </source>
</evidence>
<dbReference type="InterPro" id="IPR036888">
    <property type="entry name" value="DNA_integrity_DisA_N_sf"/>
</dbReference>
<evidence type="ECO:0000256" key="9">
    <source>
        <dbReference type="ARBA" id="ARBA00023136"/>
    </source>
</evidence>
<keyword evidence="3 10" id="KW-0808">Transferase</keyword>
<evidence type="ECO:0000256" key="1">
    <source>
        <dbReference type="ARBA" id="ARBA00000877"/>
    </source>
</evidence>
<comment type="similarity">
    <text evidence="10">Belongs to the adenylate cyclase family. DacA/CdaA subfamily.</text>
</comment>
<comment type="catalytic activity">
    <reaction evidence="1 10">
        <text>2 ATP = 3',3'-c-di-AMP + 2 diphosphate</text>
        <dbReference type="Rhea" id="RHEA:35655"/>
        <dbReference type="ChEBI" id="CHEBI:30616"/>
        <dbReference type="ChEBI" id="CHEBI:33019"/>
        <dbReference type="ChEBI" id="CHEBI:71500"/>
        <dbReference type="EC" id="2.7.7.85"/>
    </reaction>
</comment>
<dbReference type="EMBL" id="MFIX01000188">
    <property type="protein sequence ID" value="OGG02257.1"/>
    <property type="molecule type" value="Genomic_DNA"/>
</dbReference>
<comment type="caution">
    <text evidence="12">The sequence shown here is derived from an EMBL/GenBank/DDBJ whole genome shotgun (WGS) entry which is preliminary data.</text>
</comment>
<dbReference type="PANTHER" id="PTHR34185:SF1">
    <property type="entry name" value="DIADENYLATE CYCLASE"/>
    <property type="match status" value="1"/>
</dbReference>
<evidence type="ECO:0000256" key="2">
    <source>
        <dbReference type="ARBA" id="ARBA00022475"/>
    </source>
</evidence>
<evidence type="ECO:0000256" key="5">
    <source>
        <dbReference type="ARBA" id="ARBA00022695"/>
    </source>
</evidence>
<dbReference type="GO" id="GO:0006171">
    <property type="term" value="P:cAMP biosynthetic process"/>
    <property type="evidence" value="ECO:0007669"/>
    <property type="project" value="InterPro"/>
</dbReference>
<dbReference type="Gene3D" id="3.40.1700.10">
    <property type="entry name" value="DNA integrity scanning protein, DisA, N-terminal domain"/>
    <property type="match status" value="1"/>
</dbReference>
<keyword evidence="2 10" id="KW-1003">Cell membrane</keyword>